<gene>
    <name evidence="1" type="ORF">KPL71_019607</name>
</gene>
<keyword evidence="2" id="KW-1185">Reference proteome</keyword>
<proteinExistence type="predicted"/>
<evidence type="ECO:0000313" key="1">
    <source>
        <dbReference type="EMBL" id="KAH9710985.1"/>
    </source>
</evidence>
<accession>A0ACB8J0I6</accession>
<organism evidence="1 2">
    <name type="scientific">Citrus sinensis</name>
    <name type="common">Sweet orange</name>
    <name type="synonym">Citrus aurantium var. sinensis</name>
    <dbReference type="NCBI Taxonomy" id="2711"/>
    <lineage>
        <taxon>Eukaryota</taxon>
        <taxon>Viridiplantae</taxon>
        <taxon>Streptophyta</taxon>
        <taxon>Embryophyta</taxon>
        <taxon>Tracheophyta</taxon>
        <taxon>Spermatophyta</taxon>
        <taxon>Magnoliopsida</taxon>
        <taxon>eudicotyledons</taxon>
        <taxon>Gunneridae</taxon>
        <taxon>Pentapetalae</taxon>
        <taxon>rosids</taxon>
        <taxon>malvids</taxon>
        <taxon>Sapindales</taxon>
        <taxon>Rutaceae</taxon>
        <taxon>Aurantioideae</taxon>
        <taxon>Citrus</taxon>
    </lineage>
</organism>
<comment type="caution">
    <text evidence="1">The sequence shown here is derived from an EMBL/GenBank/DDBJ whole genome shotgun (WGS) entry which is preliminary data.</text>
</comment>
<reference evidence="2" key="1">
    <citation type="journal article" date="2023" name="Hortic. Res.">
        <title>A chromosome-level phased genome enabling allele-level studies in sweet orange: a case study on citrus Huanglongbing tolerance.</title>
        <authorList>
            <person name="Wu B."/>
            <person name="Yu Q."/>
            <person name="Deng Z."/>
            <person name="Duan Y."/>
            <person name="Luo F."/>
            <person name="Gmitter F. Jr."/>
        </authorList>
    </citation>
    <scope>NUCLEOTIDE SEQUENCE [LARGE SCALE GENOMIC DNA]</scope>
    <source>
        <strain evidence="2">cv. Valencia</strain>
    </source>
</reference>
<sequence length="521" mass="59313">MSDSSFKILPMTEAAIEANNHNKRGMVLLFEPHYISLNEIVYSVDMPQEMKLHGNLEDRLARVLSSYRSDGVSGAGKTTLMDVLAGRKPGGYITRNITVSGYPEKQETFARILGYSWLRLTSEVNSETRKFGTEGMELVELNPFRQALFGLTWEFVANPSIISRDEPISGLDARAATTVIRMVRNTVDMGRTVVCTIHQPSIDIFYSFDELFLLKQVGQEISVGPLGPSSIHLISYFEKIFGVSKIKDGYNLATWLLEVTALSQERAFGVDFSDIYRNSELYKAKAVITELSKPAPVSKSLRFSTQYSQSICTKLFAWSWKLAQQRWPLFTSTMAVMFGTVLIGTKGDIQQQQHLFNVMVSMYTAVLFLLVQNAGSLQLVAAVEWTIFYRESALGTYSAMPYALRKFLIKNFHLLYSRLRLRSCMHIIGFEWTAAKFFWYLLFMLFIFLYFTFYGMMAEALSAKPQIAIIVSSSFYTKWNLFPGFVIPRPMDYWASPVSWTLYGLFASQFGDIQDRTDETI</sequence>
<dbReference type="EMBL" id="CM039176">
    <property type="protein sequence ID" value="KAH9710985.1"/>
    <property type="molecule type" value="Genomic_DNA"/>
</dbReference>
<protein>
    <submittedName>
        <fullName evidence="1">ABC transporter G family member 40</fullName>
    </submittedName>
</protein>
<evidence type="ECO:0000313" key="2">
    <source>
        <dbReference type="Proteomes" id="UP000829398"/>
    </source>
</evidence>
<dbReference type="Proteomes" id="UP000829398">
    <property type="component" value="Chromosome 7"/>
</dbReference>
<name>A0ACB8J0I6_CITSI</name>